<keyword evidence="2" id="KW-1185">Reference proteome</keyword>
<dbReference type="InParanoid" id="A0A0C3CRC7"/>
<accession>A0A0C3CRC7</accession>
<evidence type="ECO:0000313" key="2">
    <source>
        <dbReference type="Proteomes" id="UP000053989"/>
    </source>
</evidence>
<evidence type="ECO:0000313" key="1">
    <source>
        <dbReference type="EMBL" id="KIM51135.1"/>
    </source>
</evidence>
<dbReference type="Proteomes" id="UP000053989">
    <property type="component" value="Unassembled WGS sequence"/>
</dbReference>
<name>A0A0C3CRC7_9AGAM</name>
<dbReference type="HOGENOM" id="CLU_2005265_0_0_1"/>
<organism evidence="1 2">
    <name type="scientific">Scleroderma citrinum Foug A</name>
    <dbReference type="NCBI Taxonomy" id="1036808"/>
    <lineage>
        <taxon>Eukaryota</taxon>
        <taxon>Fungi</taxon>
        <taxon>Dikarya</taxon>
        <taxon>Basidiomycota</taxon>
        <taxon>Agaricomycotina</taxon>
        <taxon>Agaricomycetes</taxon>
        <taxon>Agaricomycetidae</taxon>
        <taxon>Boletales</taxon>
        <taxon>Sclerodermatineae</taxon>
        <taxon>Sclerodermataceae</taxon>
        <taxon>Scleroderma</taxon>
    </lineage>
</organism>
<reference evidence="1 2" key="1">
    <citation type="submission" date="2014-04" db="EMBL/GenBank/DDBJ databases">
        <authorList>
            <consortium name="DOE Joint Genome Institute"/>
            <person name="Kuo A."/>
            <person name="Kohler A."/>
            <person name="Nagy L.G."/>
            <person name="Floudas D."/>
            <person name="Copeland A."/>
            <person name="Barry K.W."/>
            <person name="Cichocki N."/>
            <person name="Veneault-Fourrey C."/>
            <person name="LaButti K."/>
            <person name="Lindquist E.A."/>
            <person name="Lipzen A."/>
            <person name="Lundell T."/>
            <person name="Morin E."/>
            <person name="Murat C."/>
            <person name="Sun H."/>
            <person name="Tunlid A."/>
            <person name="Henrissat B."/>
            <person name="Grigoriev I.V."/>
            <person name="Hibbett D.S."/>
            <person name="Martin F."/>
            <person name="Nordberg H.P."/>
            <person name="Cantor M.N."/>
            <person name="Hua S.X."/>
        </authorList>
    </citation>
    <scope>NUCLEOTIDE SEQUENCE [LARGE SCALE GENOMIC DNA]</scope>
    <source>
        <strain evidence="1 2">Foug A</strain>
    </source>
</reference>
<proteinExistence type="predicted"/>
<dbReference type="AlphaFoldDB" id="A0A0C3CRC7"/>
<dbReference type="EMBL" id="KN822283">
    <property type="protein sequence ID" value="KIM51135.1"/>
    <property type="molecule type" value="Genomic_DNA"/>
</dbReference>
<reference evidence="2" key="2">
    <citation type="submission" date="2015-01" db="EMBL/GenBank/DDBJ databases">
        <title>Evolutionary Origins and Diversification of the Mycorrhizal Mutualists.</title>
        <authorList>
            <consortium name="DOE Joint Genome Institute"/>
            <consortium name="Mycorrhizal Genomics Consortium"/>
            <person name="Kohler A."/>
            <person name="Kuo A."/>
            <person name="Nagy L.G."/>
            <person name="Floudas D."/>
            <person name="Copeland A."/>
            <person name="Barry K.W."/>
            <person name="Cichocki N."/>
            <person name="Veneault-Fourrey C."/>
            <person name="LaButti K."/>
            <person name="Lindquist E.A."/>
            <person name="Lipzen A."/>
            <person name="Lundell T."/>
            <person name="Morin E."/>
            <person name="Murat C."/>
            <person name="Riley R."/>
            <person name="Ohm R."/>
            <person name="Sun H."/>
            <person name="Tunlid A."/>
            <person name="Henrissat B."/>
            <person name="Grigoriev I.V."/>
            <person name="Hibbett D.S."/>
            <person name="Martin F."/>
        </authorList>
    </citation>
    <scope>NUCLEOTIDE SEQUENCE [LARGE SCALE GENOMIC DNA]</scope>
    <source>
        <strain evidence="2">Foug A</strain>
    </source>
</reference>
<protein>
    <submittedName>
        <fullName evidence="1">Uncharacterized protein</fullName>
    </submittedName>
</protein>
<sequence length="124" mass="13715">MWSLTFALHGGYLTSVPPWMCPLRRLPVACNLRPFLPSISSHPSIHVAGRAASCRLLISFTCQALSAFHSTISYPCVHLSRWRFNCIDSPSTLPTSKLCTSFVAGANLTSHSHLPTPLKFYPMQ</sequence>
<gene>
    <name evidence="1" type="ORF">SCLCIDRAFT_683058</name>
</gene>